<dbReference type="InterPro" id="IPR025250">
    <property type="entry name" value="DUF4199"/>
</dbReference>
<dbReference type="Pfam" id="PF13858">
    <property type="entry name" value="DUF4199"/>
    <property type="match status" value="1"/>
</dbReference>
<feature type="transmembrane region" description="Helical" evidence="1">
    <location>
        <begin position="12"/>
        <end position="34"/>
    </location>
</feature>
<keyword evidence="1" id="KW-0472">Membrane</keyword>
<name>A0A937DCJ9_9FLAO</name>
<reference evidence="2" key="1">
    <citation type="submission" date="2021-01" db="EMBL/GenBank/DDBJ databases">
        <authorList>
            <person name="Zhong Y.L."/>
        </authorList>
    </citation>
    <scope>NUCLEOTIDE SEQUENCE</scope>
    <source>
        <strain evidence="2">KCTC 23302</strain>
    </source>
</reference>
<feature type="transmembrane region" description="Helical" evidence="1">
    <location>
        <begin position="144"/>
        <end position="168"/>
    </location>
</feature>
<keyword evidence="1" id="KW-1133">Transmembrane helix</keyword>
<dbReference type="EMBL" id="JAERQJ010000011">
    <property type="protein sequence ID" value="MBL0685708.1"/>
    <property type="molecule type" value="Genomic_DNA"/>
</dbReference>
<comment type="caution">
    <text evidence="2">The sequence shown here is derived from an EMBL/GenBank/DDBJ whole genome shotgun (WGS) entry which is preliminary data.</text>
</comment>
<evidence type="ECO:0000256" key="1">
    <source>
        <dbReference type="SAM" id="Phobius"/>
    </source>
</evidence>
<feature type="transmembrane region" description="Helical" evidence="1">
    <location>
        <begin position="40"/>
        <end position="59"/>
    </location>
</feature>
<protein>
    <submittedName>
        <fullName evidence="2">DUF4199 domain-containing protein</fullName>
    </submittedName>
</protein>
<dbReference type="AlphaFoldDB" id="A0A937DCJ9"/>
<dbReference type="Proteomes" id="UP000651057">
    <property type="component" value="Unassembled WGS sequence"/>
</dbReference>
<dbReference type="RefSeq" id="WP_201924056.1">
    <property type="nucleotide sequence ID" value="NZ_BAABAX010000015.1"/>
</dbReference>
<keyword evidence="1" id="KW-0812">Transmembrane</keyword>
<keyword evidence="3" id="KW-1185">Reference proteome</keyword>
<evidence type="ECO:0000313" key="2">
    <source>
        <dbReference type="EMBL" id="MBL0685708.1"/>
    </source>
</evidence>
<accession>A0A937DCJ9</accession>
<gene>
    <name evidence="2" type="ORF">JJQ60_19405</name>
</gene>
<proteinExistence type="predicted"/>
<evidence type="ECO:0000313" key="3">
    <source>
        <dbReference type="Proteomes" id="UP000651057"/>
    </source>
</evidence>
<sequence>MEDEKISAKKIIINYGVILGVVSILFSAIIYATGMYKDPHWSVGVLGLVIMLAALVYGIKAYKSANHGFLNLTDAIKVGIGIALISGILSGIWNLTLTTVIEPDYSAQVMEIQKEKLAKESPDMTQEQVEQVFAITEKLQSPPISFAIGIIGSLFMGFIISLITGLVMQKKQELY</sequence>
<feature type="transmembrane region" description="Helical" evidence="1">
    <location>
        <begin position="80"/>
        <end position="101"/>
    </location>
</feature>
<organism evidence="2 3">
    <name type="scientific">Aquimarina mytili</name>
    <dbReference type="NCBI Taxonomy" id="874423"/>
    <lineage>
        <taxon>Bacteria</taxon>
        <taxon>Pseudomonadati</taxon>
        <taxon>Bacteroidota</taxon>
        <taxon>Flavobacteriia</taxon>
        <taxon>Flavobacteriales</taxon>
        <taxon>Flavobacteriaceae</taxon>
        <taxon>Aquimarina</taxon>
    </lineage>
</organism>